<feature type="compositionally biased region" description="Polar residues" evidence="1">
    <location>
        <begin position="1"/>
        <end position="21"/>
    </location>
</feature>
<keyword evidence="4" id="KW-1185">Reference proteome</keyword>
<gene>
    <name evidence="3" type="ORF">GXM_07791</name>
</gene>
<dbReference type="Proteomes" id="UP000326678">
    <property type="component" value="Chromosome Gxm2"/>
</dbReference>
<organism evidence="3 4">
    <name type="scientific">Nostoc sphaeroides CCNUC1</name>
    <dbReference type="NCBI Taxonomy" id="2653204"/>
    <lineage>
        <taxon>Bacteria</taxon>
        <taxon>Bacillati</taxon>
        <taxon>Cyanobacteriota</taxon>
        <taxon>Cyanophyceae</taxon>
        <taxon>Nostocales</taxon>
        <taxon>Nostocaceae</taxon>
        <taxon>Nostoc</taxon>
    </lineage>
</organism>
<dbReference type="EMBL" id="CP045227">
    <property type="protein sequence ID" value="QFS50297.1"/>
    <property type="molecule type" value="Genomic_DNA"/>
</dbReference>
<evidence type="ECO:0000313" key="4">
    <source>
        <dbReference type="Proteomes" id="UP000326678"/>
    </source>
</evidence>
<evidence type="ECO:0000313" key="3">
    <source>
        <dbReference type="EMBL" id="QFS50297.1"/>
    </source>
</evidence>
<accession>A0A5P8WBW0</accession>
<dbReference type="RefSeq" id="WP_152591359.1">
    <property type="nucleotide sequence ID" value="NZ_CP045227.1"/>
</dbReference>
<feature type="domain" description="eCIS core" evidence="2">
    <location>
        <begin position="84"/>
        <end position="157"/>
    </location>
</feature>
<reference evidence="3 4" key="1">
    <citation type="submission" date="2019-10" db="EMBL/GenBank/DDBJ databases">
        <title>Genomic and transcriptomic insights into the perfect genentic adaptation of a filamentous nitrogen-fixing cyanobacterium to rice fields.</title>
        <authorList>
            <person name="Chen Z."/>
        </authorList>
    </citation>
    <scope>NUCLEOTIDE SEQUENCE [LARGE SCALE GENOMIC DNA]</scope>
    <source>
        <strain evidence="3">CCNUC1</strain>
    </source>
</reference>
<dbReference type="InterPro" id="IPR025295">
    <property type="entry name" value="eCIS_core_dom"/>
</dbReference>
<feature type="compositionally biased region" description="Polar residues" evidence="1">
    <location>
        <begin position="60"/>
        <end position="75"/>
    </location>
</feature>
<name>A0A5P8WBW0_9NOSO</name>
<dbReference type="Pfam" id="PF13699">
    <property type="entry name" value="eCIS_core"/>
    <property type="match status" value="1"/>
</dbReference>
<feature type="region of interest" description="Disordered" evidence="1">
    <location>
        <begin position="60"/>
        <end position="95"/>
    </location>
</feature>
<evidence type="ECO:0000256" key="1">
    <source>
        <dbReference type="SAM" id="MobiDB-lite"/>
    </source>
</evidence>
<proteinExistence type="predicted"/>
<protein>
    <recommendedName>
        <fullName evidence="2">eCIS core domain-containing protein</fullName>
    </recommendedName>
</protein>
<feature type="compositionally biased region" description="Polar residues" evidence="1">
    <location>
        <begin position="189"/>
        <end position="209"/>
    </location>
</feature>
<feature type="region of interest" description="Disordered" evidence="1">
    <location>
        <begin position="188"/>
        <end position="209"/>
    </location>
</feature>
<feature type="region of interest" description="Disordered" evidence="1">
    <location>
        <begin position="1"/>
        <end position="40"/>
    </location>
</feature>
<dbReference type="KEGG" id="nsh:GXM_07791"/>
<sequence length="285" mass="29361">MTTQKLLQKKSTSTNTATLDNQFEGRGFAVQNKSDTKQPDLNTQLKQAKRFGHSIIQMKSEQTAQPTKQNQTNHNSSSGSRSSMPAPVRSKMENSFGTSFGDVNIHAESPKAASMGALAFTQGNNVHFAPGQYNPQSSSGQALLGHELTHVVQQRAGRVAVPHQSKGAPINADPSLETEADQIGAKAATGQQVQVPGATSNFKTTPPIQNSTEPVQCFLPLLMGGLNLMSGMMGAGGGGGQQQGGGALSGLGGMLGGMLGPLGGMAGSMLGGVADSMLGGGQQEQ</sequence>
<evidence type="ECO:0000259" key="2">
    <source>
        <dbReference type="Pfam" id="PF13699"/>
    </source>
</evidence>
<dbReference type="AlphaFoldDB" id="A0A5P8WBW0"/>